<evidence type="ECO:0000256" key="5">
    <source>
        <dbReference type="ARBA" id="ARBA00022670"/>
    </source>
</evidence>
<dbReference type="SUPFAM" id="SSF56601">
    <property type="entry name" value="beta-lactamase/transpeptidase-like"/>
    <property type="match status" value="1"/>
</dbReference>
<comment type="catalytic activity">
    <reaction evidence="13">
        <text>Preferential cleavage: (Ac)2-L-Lys-D-Ala-|-D-Ala. Also transpeptidation of peptidyl-alanyl moieties that are N-acyl substituents of D-alanine.</text>
        <dbReference type="EC" id="3.4.16.4"/>
    </reaction>
</comment>
<comment type="caution">
    <text evidence="19">The sequence shown here is derived from an EMBL/GenBank/DDBJ whole genome shotgun (WGS) entry which is preliminary data.</text>
</comment>
<proteinExistence type="inferred from homology"/>
<keyword evidence="8" id="KW-0378">Hydrolase</keyword>
<feature type="transmembrane region" description="Helical" evidence="16">
    <location>
        <begin position="84"/>
        <end position="106"/>
    </location>
</feature>
<keyword evidence="4" id="KW-0121">Carboxypeptidase</keyword>
<keyword evidence="9" id="KW-0133">Cell shape</keyword>
<keyword evidence="16" id="KW-1133">Transmembrane helix</keyword>
<evidence type="ECO:0000256" key="2">
    <source>
        <dbReference type="ARBA" id="ARBA00007090"/>
    </source>
</evidence>
<dbReference type="FunFam" id="1.10.3810.10:FF:000001">
    <property type="entry name" value="Penicillin-binding protein 1A"/>
    <property type="match status" value="1"/>
</dbReference>
<feature type="compositionally biased region" description="Low complexity" evidence="15">
    <location>
        <begin position="682"/>
        <end position="691"/>
    </location>
</feature>
<feature type="region of interest" description="Disordered" evidence="15">
    <location>
        <begin position="1"/>
        <end position="74"/>
    </location>
</feature>
<comment type="catalytic activity">
    <reaction evidence="14">
        <text>[GlcNAc-(1-&gt;4)-Mur2Ac(oyl-L-Ala-gamma-D-Glu-L-Lys-D-Ala-D-Ala)](n)-di-trans,octa-cis-undecaprenyl diphosphate + beta-D-GlcNAc-(1-&gt;4)-Mur2Ac(oyl-L-Ala-gamma-D-Glu-L-Lys-D-Ala-D-Ala)-di-trans,octa-cis-undecaprenyl diphosphate = [GlcNAc-(1-&gt;4)-Mur2Ac(oyl-L-Ala-gamma-D-Glu-L-Lys-D-Ala-D-Ala)](n+1)-di-trans,octa-cis-undecaprenyl diphosphate + di-trans,octa-cis-undecaprenyl diphosphate + H(+)</text>
        <dbReference type="Rhea" id="RHEA:23708"/>
        <dbReference type="Rhea" id="RHEA-COMP:9602"/>
        <dbReference type="Rhea" id="RHEA-COMP:9603"/>
        <dbReference type="ChEBI" id="CHEBI:15378"/>
        <dbReference type="ChEBI" id="CHEBI:58405"/>
        <dbReference type="ChEBI" id="CHEBI:60033"/>
        <dbReference type="ChEBI" id="CHEBI:78435"/>
        <dbReference type="EC" id="2.4.99.28"/>
    </reaction>
</comment>
<dbReference type="InterPro" id="IPR023346">
    <property type="entry name" value="Lysozyme-like_dom_sf"/>
</dbReference>
<evidence type="ECO:0000256" key="1">
    <source>
        <dbReference type="ARBA" id="ARBA00004752"/>
    </source>
</evidence>
<evidence type="ECO:0000256" key="6">
    <source>
        <dbReference type="ARBA" id="ARBA00022676"/>
    </source>
</evidence>
<evidence type="ECO:0000259" key="17">
    <source>
        <dbReference type="Pfam" id="PF00905"/>
    </source>
</evidence>
<keyword evidence="5" id="KW-0645">Protease</keyword>
<keyword evidence="16" id="KW-0812">Transmembrane</keyword>
<keyword evidence="16" id="KW-0472">Membrane</keyword>
<dbReference type="GO" id="GO:0009002">
    <property type="term" value="F:serine-type D-Ala-D-Ala carboxypeptidase activity"/>
    <property type="evidence" value="ECO:0007669"/>
    <property type="project" value="UniProtKB-EC"/>
</dbReference>
<dbReference type="InterPro" id="IPR001460">
    <property type="entry name" value="PCN-bd_Tpept"/>
</dbReference>
<feature type="compositionally biased region" description="Basic residues" evidence="15">
    <location>
        <begin position="1"/>
        <end position="10"/>
    </location>
</feature>
<comment type="similarity">
    <text evidence="2">In the C-terminal section; belongs to the transpeptidase family.</text>
</comment>
<reference evidence="19 20" key="1">
    <citation type="journal article" date="2018" name="Int. J. Syst. Bacteriol.">
        <title>Oceaniradius stylonemae gen. nov., sp. nov., isolated from a red alga, Stylonema cornu-cervi.</title>
        <authorList>
            <person name="Jeong S."/>
        </authorList>
    </citation>
    <scope>NUCLEOTIDE SEQUENCE [LARGE SCALE GENOMIC DNA]</scope>
    <source>
        <strain evidence="19 20">StC1</strain>
    </source>
</reference>
<dbReference type="Gene3D" id="3.40.710.10">
    <property type="entry name" value="DD-peptidase/beta-lactamase superfamily"/>
    <property type="match status" value="1"/>
</dbReference>
<accession>A0A3A8AFI6</accession>
<evidence type="ECO:0000256" key="14">
    <source>
        <dbReference type="ARBA" id="ARBA00049902"/>
    </source>
</evidence>
<evidence type="ECO:0000313" key="20">
    <source>
        <dbReference type="Proteomes" id="UP000246132"/>
    </source>
</evidence>
<keyword evidence="20" id="KW-1185">Reference proteome</keyword>
<dbReference type="GO" id="GO:0008360">
    <property type="term" value="P:regulation of cell shape"/>
    <property type="evidence" value="ECO:0007669"/>
    <property type="project" value="UniProtKB-KW"/>
</dbReference>
<dbReference type="NCBIfam" id="TIGR02074">
    <property type="entry name" value="PBP_1a_fam"/>
    <property type="match status" value="1"/>
</dbReference>
<evidence type="ECO:0000259" key="18">
    <source>
        <dbReference type="Pfam" id="PF00912"/>
    </source>
</evidence>
<dbReference type="GO" id="GO:0030288">
    <property type="term" value="C:outer membrane-bounded periplasmic space"/>
    <property type="evidence" value="ECO:0007669"/>
    <property type="project" value="TreeGrafter"/>
</dbReference>
<evidence type="ECO:0000256" key="7">
    <source>
        <dbReference type="ARBA" id="ARBA00022679"/>
    </source>
</evidence>
<sequence length="756" mass="80682">MFSRRKKRKTRVEPRFEDRGGRKSAADFSVTAADRAAPPPARKRKPSSKKPGAKAASGARRKPAARGSSGGRRRTSGRGFVRGFVYWSFIACIWGGVALAGIIAWYGAQLPSASAWAVPDRPPNVKIVAVDGTLVTNRGATGGAAVGLHEMSPYIPKAVIAIEDRRYFSHFGVDPIGLARAMARNVMAGGLVQGGSTLTQQLAKNLFLTPERTVGRKVQEVLLALWLEHEYSKEQILELYLNRVYFGSGSYGVEAAARRYFGKSARDVSLPEAALLAGLLKAPSRLSPNRNPERAESRAQVVLSVMREQGLVSDTEMTAALASPAARANRYWSGAHHYVADAVMEELPQLIGEVRQDVIVDTTVDLYLQTAGETAIRAAIAEHGAERDVSQGALVAIDPAGAVRAMVGGVDYAASQFDRASQAKRQPGSAFKPFVYLAALEAGALPSSVRNDTPVRFGNWAPENYRGKYHGPVTLETALSRSLNSVAAQLIMESGAGTVVRTAQKMGIASPLKANASLSLGTSEVTLYELTSAYVPFASGGYRADPHLIRRVTTMEGEVLYERKDSRSRVLAPDLAGMMNQMMSQTVRAGTARAARFDHPAAGKTGTTQNARDAWFVGYTAHLVTGVWFGNDDGKPMKNVTGGTLPAEAWRDFMVAAHQGVAIADLPGYMPFNVIPKPRPEGFPFGPGRRPSAPVDGGTPLASDRSPPSGAVARDRVALPPPDRTITSSTGAPRPQTDVGVSQGEAGTVLDVILGQ</sequence>
<dbReference type="GO" id="GO:0071555">
    <property type="term" value="P:cell wall organization"/>
    <property type="evidence" value="ECO:0007669"/>
    <property type="project" value="UniProtKB-KW"/>
</dbReference>
<dbReference type="OrthoDB" id="9766909at2"/>
<dbReference type="PANTHER" id="PTHR32282">
    <property type="entry name" value="BINDING PROTEIN TRANSPEPTIDASE, PUTATIVE-RELATED"/>
    <property type="match status" value="1"/>
</dbReference>
<dbReference type="InterPro" id="IPR012338">
    <property type="entry name" value="Beta-lactam/transpept-like"/>
</dbReference>
<feature type="compositionally biased region" description="Basic residues" evidence="15">
    <location>
        <begin position="41"/>
        <end position="52"/>
    </location>
</feature>
<protein>
    <submittedName>
        <fullName evidence="19">Penicillin-binding protein</fullName>
    </submittedName>
</protein>
<dbReference type="Proteomes" id="UP000246132">
    <property type="component" value="Unassembled WGS sequence"/>
</dbReference>
<evidence type="ECO:0000256" key="15">
    <source>
        <dbReference type="SAM" id="MobiDB-lite"/>
    </source>
</evidence>
<comment type="similarity">
    <text evidence="3">In the N-terminal section; belongs to the glycosyltransferase 51 family.</text>
</comment>
<evidence type="ECO:0000256" key="10">
    <source>
        <dbReference type="ARBA" id="ARBA00022984"/>
    </source>
</evidence>
<feature type="region of interest" description="Disordered" evidence="15">
    <location>
        <begin position="680"/>
        <end position="745"/>
    </location>
</feature>
<dbReference type="Gene3D" id="1.10.3810.10">
    <property type="entry name" value="Biosynthetic peptidoglycan transglycosylase-like"/>
    <property type="match status" value="1"/>
</dbReference>
<dbReference type="AlphaFoldDB" id="A0A3A8AFI6"/>
<dbReference type="GO" id="GO:0009252">
    <property type="term" value="P:peptidoglycan biosynthetic process"/>
    <property type="evidence" value="ECO:0007669"/>
    <property type="project" value="UniProtKB-UniPathway"/>
</dbReference>
<keyword evidence="7" id="KW-0808">Transferase</keyword>
<keyword evidence="11" id="KW-0511">Multifunctional enzyme</keyword>
<evidence type="ECO:0000256" key="11">
    <source>
        <dbReference type="ARBA" id="ARBA00023268"/>
    </source>
</evidence>
<dbReference type="InterPro" id="IPR036950">
    <property type="entry name" value="PBP_transglycosylase"/>
</dbReference>
<feature type="compositionally biased region" description="Basic and acidic residues" evidence="15">
    <location>
        <begin position="11"/>
        <end position="25"/>
    </location>
</feature>
<feature type="domain" description="Glycosyl transferase family 51" evidence="18">
    <location>
        <begin position="143"/>
        <end position="306"/>
    </location>
</feature>
<dbReference type="GO" id="GO:0008658">
    <property type="term" value="F:penicillin binding"/>
    <property type="evidence" value="ECO:0007669"/>
    <property type="project" value="InterPro"/>
</dbReference>
<dbReference type="InterPro" id="IPR001264">
    <property type="entry name" value="Glyco_trans_51"/>
</dbReference>
<evidence type="ECO:0000256" key="4">
    <source>
        <dbReference type="ARBA" id="ARBA00022645"/>
    </source>
</evidence>
<dbReference type="UniPathway" id="UPA00219"/>
<organism evidence="19 20">
    <name type="scientific">Oceaniradius stylonematis</name>
    <dbReference type="NCBI Taxonomy" id="2184161"/>
    <lineage>
        <taxon>Bacteria</taxon>
        <taxon>Pseudomonadati</taxon>
        <taxon>Pseudomonadota</taxon>
        <taxon>Alphaproteobacteria</taxon>
        <taxon>Hyphomicrobiales</taxon>
        <taxon>Ahrensiaceae</taxon>
        <taxon>Oceaniradius</taxon>
    </lineage>
</organism>
<dbReference type="GO" id="GO:0006508">
    <property type="term" value="P:proteolysis"/>
    <property type="evidence" value="ECO:0007669"/>
    <property type="project" value="UniProtKB-KW"/>
</dbReference>
<dbReference type="RefSeq" id="WP_109766732.1">
    <property type="nucleotide sequence ID" value="NZ_CP159474.1"/>
</dbReference>
<dbReference type="SUPFAM" id="SSF53955">
    <property type="entry name" value="Lysozyme-like"/>
    <property type="match status" value="1"/>
</dbReference>
<evidence type="ECO:0000256" key="9">
    <source>
        <dbReference type="ARBA" id="ARBA00022960"/>
    </source>
</evidence>
<evidence type="ECO:0000256" key="3">
    <source>
        <dbReference type="ARBA" id="ARBA00007739"/>
    </source>
</evidence>
<name>A0A3A8AFI6_9HYPH</name>
<gene>
    <name evidence="19" type="ORF">DEM25_001170</name>
</gene>
<dbReference type="EMBL" id="QFWV02000001">
    <property type="protein sequence ID" value="RKF08625.1"/>
    <property type="molecule type" value="Genomic_DNA"/>
</dbReference>
<feature type="domain" description="Penicillin-binding protein transpeptidase" evidence="17">
    <location>
        <begin position="392"/>
        <end position="620"/>
    </location>
</feature>
<evidence type="ECO:0000256" key="16">
    <source>
        <dbReference type="SAM" id="Phobius"/>
    </source>
</evidence>
<evidence type="ECO:0000256" key="8">
    <source>
        <dbReference type="ARBA" id="ARBA00022801"/>
    </source>
</evidence>
<keyword evidence="6" id="KW-0328">Glycosyltransferase</keyword>
<dbReference type="PANTHER" id="PTHR32282:SF33">
    <property type="entry name" value="PEPTIDOGLYCAN GLYCOSYLTRANSFERASE"/>
    <property type="match status" value="1"/>
</dbReference>
<comment type="pathway">
    <text evidence="1">Cell wall biogenesis; peptidoglycan biosynthesis.</text>
</comment>
<evidence type="ECO:0000256" key="12">
    <source>
        <dbReference type="ARBA" id="ARBA00023316"/>
    </source>
</evidence>
<dbReference type="InterPro" id="IPR050396">
    <property type="entry name" value="Glycosyltr_51/Transpeptidase"/>
</dbReference>
<dbReference type="GO" id="GO:0008955">
    <property type="term" value="F:peptidoglycan glycosyltransferase activity"/>
    <property type="evidence" value="ECO:0007669"/>
    <property type="project" value="UniProtKB-EC"/>
</dbReference>
<evidence type="ECO:0000313" key="19">
    <source>
        <dbReference type="EMBL" id="RKF08625.1"/>
    </source>
</evidence>
<evidence type="ECO:0000256" key="13">
    <source>
        <dbReference type="ARBA" id="ARBA00034000"/>
    </source>
</evidence>
<keyword evidence="10" id="KW-0573">Peptidoglycan synthesis</keyword>
<dbReference type="Pfam" id="PF00912">
    <property type="entry name" value="Transgly"/>
    <property type="match status" value="1"/>
</dbReference>
<dbReference type="Pfam" id="PF00905">
    <property type="entry name" value="Transpeptidase"/>
    <property type="match status" value="1"/>
</dbReference>
<keyword evidence="12" id="KW-0961">Cell wall biogenesis/degradation</keyword>